<evidence type="ECO:0000259" key="1">
    <source>
        <dbReference type="PROSITE" id="PS51186"/>
    </source>
</evidence>
<dbReference type="InterPro" id="IPR045057">
    <property type="entry name" value="Gcn5-rel_NAT"/>
</dbReference>
<dbReference type="PANTHER" id="PTHR31435">
    <property type="entry name" value="PROTEIN NATD1"/>
    <property type="match status" value="1"/>
</dbReference>
<protein>
    <submittedName>
        <fullName evidence="3">GNAT family N-acetyltransferase</fullName>
        <ecNumber evidence="3">2.3.1.-</ecNumber>
    </submittedName>
</protein>
<dbReference type="InterPro" id="IPR016181">
    <property type="entry name" value="Acyl_CoA_acyltransferase"/>
</dbReference>
<feature type="domain" description="N-acetyltransferase" evidence="2">
    <location>
        <begin position="2"/>
        <end position="89"/>
    </location>
</feature>
<dbReference type="Pfam" id="PF14542">
    <property type="entry name" value="Acetyltransf_CG"/>
    <property type="match status" value="1"/>
</dbReference>
<dbReference type="Gene3D" id="3.40.630.30">
    <property type="match status" value="1"/>
</dbReference>
<dbReference type="CDD" id="cd04301">
    <property type="entry name" value="NAT_SF"/>
    <property type="match status" value="1"/>
</dbReference>
<dbReference type="PROSITE" id="PS51729">
    <property type="entry name" value="GNAT_YJDJ"/>
    <property type="match status" value="1"/>
</dbReference>
<evidence type="ECO:0000313" key="3">
    <source>
        <dbReference type="EMBL" id="WNQ10974.1"/>
    </source>
</evidence>
<dbReference type="KEGG" id="paun:MJA45_25715"/>
<gene>
    <name evidence="3" type="ORF">MJA45_25715</name>
</gene>
<accession>A0AA96LBM9</accession>
<dbReference type="GO" id="GO:0016747">
    <property type="term" value="F:acyltransferase activity, transferring groups other than amino-acyl groups"/>
    <property type="evidence" value="ECO:0007669"/>
    <property type="project" value="InterPro"/>
</dbReference>
<dbReference type="RefSeq" id="WP_315604750.1">
    <property type="nucleotide sequence ID" value="NZ_CP130318.1"/>
</dbReference>
<feature type="domain" description="N-acetyltransferase" evidence="1">
    <location>
        <begin position="1"/>
        <end position="90"/>
    </location>
</feature>
<proteinExistence type="predicted"/>
<reference evidence="3 4" key="1">
    <citation type="submission" date="2022-02" db="EMBL/GenBank/DDBJ databases">
        <title>Paenibacillus sp. MBLB1776 Whole Genome Shotgun Sequencing.</title>
        <authorList>
            <person name="Hwang C.Y."/>
            <person name="Cho E.-S."/>
            <person name="Seo M.-J."/>
        </authorList>
    </citation>
    <scope>NUCLEOTIDE SEQUENCE [LARGE SCALE GENOMIC DNA]</scope>
    <source>
        <strain evidence="3 4">MBLB1776</strain>
    </source>
</reference>
<organism evidence="3 4">
    <name type="scientific">Paenibacillus aurantius</name>
    <dbReference type="NCBI Taxonomy" id="2918900"/>
    <lineage>
        <taxon>Bacteria</taxon>
        <taxon>Bacillati</taxon>
        <taxon>Bacillota</taxon>
        <taxon>Bacilli</taxon>
        <taxon>Bacillales</taxon>
        <taxon>Paenibacillaceae</taxon>
        <taxon>Paenibacillus</taxon>
    </lineage>
</organism>
<dbReference type="EMBL" id="CP130318">
    <property type="protein sequence ID" value="WNQ10974.1"/>
    <property type="molecule type" value="Genomic_DNA"/>
</dbReference>
<dbReference type="InterPro" id="IPR000182">
    <property type="entry name" value="GNAT_dom"/>
</dbReference>
<dbReference type="PROSITE" id="PS51186">
    <property type="entry name" value="GNAT"/>
    <property type="match status" value="1"/>
</dbReference>
<keyword evidence="4" id="KW-1185">Reference proteome</keyword>
<keyword evidence="3" id="KW-0808">Transferase</keyword>
<dbReference type="SUPFAM" id="SSF55729">
    <property type="entry name" value="Acyl-CoA N-acyltransferases (Nat)"/>
    <property type="match status" value="1"/>
</dbReference>
<name>A0AA96LBM9_9BACL</name>
<dbReference type="EC" id="2.3.1.-" evidence="3"/>
<evidence type="ECO:0000313" key="4">
    <source>
        <dbReference type="Proteomes" id="UP001305702"/>
    </source>
</evidence>
<dbReference type="PANTHER" id="PTHR31435:SF10">
    <property type="entry name" value="BSR4717 PROTEIN"/>
    <property type="match status" value="1"/>
</dbReference>
<dbReference type="AlphaFoldDB" id="A0AA96LBM9"/>
<dbReference type="Proteomes" id="UP001305702">
    <property type="component" value="Chromosome"/>
</dbReference>
<evidence type="ECO:0000259" key="2">
    <source>
        <dbReference type="PROSITE" id="PS51729"/>
    </source>
</evidence>
<keyword evidence="3" id="KW-0012">Acyltransferase</keyword>
<dbReference type="InterPro" id="IPR031165">
    <property type="entry name" value="GNAT_YJDJ"/>
</dbReference>
<sequence>MNMIQEGNAFLIKEGDEVVGEVTFRMAGDKTLVLDHTFVAPEKRGQKLAEDLIRRVVEYARETNRKVVPACSYADAQFRRHKEYADVWER</sequence>